<name>A0A084U9N2_9HYPH</name>
<dbReference type="InterPro" id="IPR037185">
    <property type="entry name" value="EmrE-like"/>
</dbReference>
<evidence type="ECO:0000256" key="5">
    <source>
        <dbReference type="SAM" id="Phobius"/>
    </source>
</evidence>
<dbReference type="AlphaFoldDB" id="A0A084U9N2"/>
<feature type="transmembrane region" description="Helical" evidence="5">
    <location>
        <begin position="281"/>
        <end position="300"/>
    </location>
</feature>
<dbReference type="PATRIC" id="fig|472175.3.peg.700"/>
<proteinExistence type="predicted"/>
<dbReference type="Pfam" id="PF00892">
    <property type="entry name" value="EamA"/>
    <property type="match status" value="2"/>
</dbReference>
<evidence type="ECO:0000256" key="1">
    <source>
        <dbReference type="ARBA" id="ARBA00004141"/>
    </source>
</evidence>
<feature type="transmembrane region" description="Helical" evidence="5">
    <location>
        <begin position="44"/>
        <end position="64"/>
    </location>
</feature>
<dbReference type="PANTHER" id="PTHR32322">
    <property type="entry name" value="INNER MEMBRANE TRANSPORTER"/>
    <property type="match status" value="1"/>
</dbReference>
<keyword evidence="8" id="KW-1185">Reference proteome</keyword>
<feature type="transmembrane region" description="Helical" evidence="5">
    <location>
        <begin position="193"/>
        <end position="212"/>
    </location>
</feature>
<evidence type="ECO:0000256" key="3">
    <source>
        <dbReference type="ARBA" id="ARBA00022989"/>
    </source>
</evidence>
<keyword evidence="3 5" id="KW-1133">Transmembrane helix</keyword>
<evidence type="ECO:0000256" key="4">
    <source>
        <dbReference type="ARBA" id="ARBA00023136"/>
    </source>
</evidence>
<evidence type="ECO:0000313" key="8">
    <source>
        <dbReference type="Proteomes" id="UP000053675"/>
    </source>
</evidence>
<evidence type="ECO:0000259" key="6">
    <source>
        <dbReference type="Pfam" id="PF00892"/>
    </source>
</evidence>
<feature type="transmembrane region" description="Helical" evidence="5">
    <location>
        <begin position="103"/>
        <end position="123"/>
    </location>
</feature>
<comment type="subcellular location">
    <subcellularLocation>
        <location evidence="1">Membrane</location>
        <topology evidence="1">Multi-pass membrane protein</topology>
    </subcellularLocation>
</comment>
<dbReference type="RefSeq" id="WP_036479758.1">
    <property type="nucleotide sequence ID" value="NZ_JMQM01000001.1"/>
</dbReference>
<dbReference type="InterPro" id="IPR000620">
    <property type="entry name" value="EamA_dom"/>
</dbReference>
<evidence type="ECO:0000313" key="7">
    <source>
        <dbReference type="EMBL" id="KFB09668.1"/>
    </source>
</evidence>
<evidence type="ECO:0000256" key="2">
    <source>
        <dbReference type="ARBA" id="ARBA00022692"/>
    </source>
</evidence>
<gene>
    <name evidence="7" type="ORF">EL18_00685</name>
</gene>
<feature type="transmembrane region" description="Helical" evidence="5">
    <location>
        <begin position="256"/>
        <end position="275"/>
    </location>
</feature>
<dbReference type="EMBL" id="JMQM01000001">
    <property type="protein sequence ID" value="KFB09668.1"/>
    <property type="molecule type" value="Genomic_DNA"/>
</dbReference>
<accession>A0A084U9N2</accession>
<dbReference type="PANTHER" id="PTHR32322:SF9">
    <property type="entry name" value="AMINO-ACID METABOLITE EFFLUX PUMP-RELATED"/>
    <property type="match status" value="1"/>
</dbReference>
<sequence length="306" mass="32549">MQPAQAALSRQISFRDWSLILMLGIIWGGSFFCARIAVQEVPPLVLVMFRVVIAATLLQFYLLMRNISFRPALDRAGSFLTLSILNNVIPFTLIFLGQTELGAGLSAVLNATTPFWTAILANMLTSDEKLGGLRLVGIMLGITGTAFMIGPGLFAGLGGPIWAKLCLIAAAISYGLGFIFARRFKDIPAPVVATGQLTGSSLVTIPLVLIFFDIDGMFSASAGAWAAIFMLAVVATAFAYIIYFQVLASAGATNTSLVTLIVPATAILLGAIFLGERLESFEIVGMAVIVLGLLTIDGRLARKFGF</sequence>
<comment type="caution">
    <text evidence="7">The sequence shown here is derived from an EMBL/GenBank/DDBJ whole genome shotgun (WGS) entry which is preliminary data.</text>
</comment>
<dbReference type="eggNOG" id="COG0697">
    <property type="taxonomic scope" value="Bacteria"/>
</dbReference>
<dbReference type="Proteomes" id="UP000053675">
    <property type="component" value="Unassembled WGS sequence"/>
</dbReference>
<feature type="domain" description="EamA" evidence="6">
    <location>
        <begin position="162"/>
        <end position="295"/>
    </location>
</feature>
<keyword evidence="4 5" id="KW-0472">Membrane</keyword>
<feature type="transmembrane region" description="Helical" evidence="5">
    <location>
        <begin position="224"/>
        <end position="244"/>
    </location>
</feature>
<feature type="transmembrane region" description="Helical" evidence="5">
    <location>
        <begin position="19"/>
        <end position="38"/>
    </location>
</feature>
<protein>
    <recommendedName>
        <fullName evidence="6">EamA domain-containing protein</fullName>
    </recommendedName>
</protein>
<feature type="transmembrane region" description="Helical" evidence="5">
    <location>
        <begin position="76"/>
        <end position="97"/>
    </location>
</feature>
<dbReference type="STRING" id="472175.EL18_00685"/>
<feature type="domain" description="EamA" evidence="6">
    <location>
        <begin position="19"/>
        <end position="149"/>
    </location>
</feature>
<feature type="transmembrane region" description="Helical" evidence="5">
    <location>
        <begin position="135"/>
        <end position="155"/>
    </location>
</feature>
<dbReference type="InterPro" id="IPR050638">
    <property type="entry name" value="AA-Vitamin_Transporters"/>
</dbReference>
<reference evidence="7 8" key="1">
    <citation type="submission" date="2014-05" db="EMBL/GenBank/DDBJ databases">
        <title>Draft Genome Sequence of Nitratireductor basaltis Strain UMTGB225, A Marine Bacterium Isolated from Green Barrel Tunicate.</title>
        <authorList>
            <person name="Gan H.Y."/>
        </authorList>
    </citation>
    <scope>NUCLEOTIDE SEQUENCE [LARGE SCALE GENOMIC DNA]</scope>
    <source>
        <strain evidence="7 8">UMTGB225</strain>
    </source>
</reference>
<keyword evidence="2 5" id="KW-0812">Transmembrane</keyword>
<dbReference type="OrthoDB" id="9810556at2"/>
<dbReference type="GO" id="GO:0016020">
    <property type="term" value="C:membrane"/>
    <property type="evidence" value="ECO:0007669"/>
    <property type="project" value="UniProtKB-SubCell"/>
</dbReference>
<feature type="transmembrane region" description="Helical" evidence="5">
    <location>
        <begin position="161"/>
        <end position="181"/>
    </location>
</feature>
<dbReference type="SUPFAM" id="SSF103481">
    <property type="entry name" value="Multidrug resistance efflux transporter EmrE"/>
    <property type="match status" value="2"/>
</dbReference>
<organism evidence="7 8">
    <name type="scientific">Nitratireductor basaltis</name>
    <dbReference type="NCBI Taxonomy" id="472175"/>
    <lineage>
        <taxon>Bacteria</taxon>
        <taxon>Pseudomonadati</taxon>
        <taxon>Pseudomonadota</taxon>
        <taxon>Alphaproteobacteria</taxon>
        <taxon>Hyphomicrobiales</taxon>
        <taxon>Phyllobacteriaceae</taxon>
        <taxon>Nitratireductor</taxon>
    </lineage>
</organism>